<dbReference type="GO" id="GO:0051213">
    <property type="term" value="F:dioxygenase activity"/>
    <property type="evidence" value="ECO:0007669"/>
    <property type="project" value="UniProtKB-KW"/>
</dbReference>
<gene>
    <name evidence="2" type="ORF">CBM15_13820</name>
</gene>
<keyword evidence="3" id="KW-1185">Reference proteome</keyword>
<dbReference type="PANTHER" id="PTHR36110">
    <property type="entry name" value="RING-CLEAVING DIOXYGENASE MHQE-RELATED"/>
    <property type="match status" value="1"/>
</dbReference>
<dbReference type="CDD" id="cd08346">
    <property type="entry name" value="PcpA_N_like"/>
    <property type="match status" value="1"/>
</dbReference>
<feature type="domain" description="VOC" evidence="1">
    <location>
        <begin position="7"/>
        <end position="131"/>
    </location>
</feature>
<dbReference type="SUPFAM" id="SSF54593">
    <property type="entry name" value="Glyoxalase/Bleomycin resistance protein/Dihydroxybiphenyl dioxygenase"/>
    <property type="match status" value="1"/>
</dbReference>
<dbReference type="EMBL" id="NHNT01000010">
    <property type="protein sequence ID" value="OUZ38160.1"/>
    <property type="molecule type" value="Genomic_DNA"/>
</dbReference>
<dbReference type="CDD" id="cd08347">
    <property type="entry name" value="PcpA_C_like"/>
    <property type="match status" value="1"/>
</dbReference>
<comment type="caution">
    <text evidence="2">The sequence shown here is derived from an EMBL/GenBank/DDBJ whole genome shotgun (WGS) entry which is preliminary data.</text>
</comment>
<accession>A0ABX3ZEM6</accession>
<evidence type="ECO:0000313" key="3">
    <source>
        <dbReference type="Proteomes" id="UP000196594"/>
    </source>
</evidence>
<evidence type="ECO:0000313" key="2">
    <source>
        <dbReference type="EMBL" id="OUZ38160.1"/>
    </source>
</evidence>
<sequence>MKKHTTGIHHITAIVGHPQENVDFYAGVLGLRLVKKTVNFDDPETYHLYFGNEGGEPGTIITFFPWPAAYKGKIGDGQVGVTTYLVPVGAMDFWKERLTKFNILFKEETRFEENYLQFDDPHGLHLEIVERDGGSTNGWTFGGITADVAIKGFGGAILYSLQPEQTINTLVDVMGLEEIGREGDFVRLKATASIGNIVDVKMTVGNRGAMGVGTVHHIAWRANDDQDHKEWQEYALDKGQHVTEIKDRNYFNAVYFRESGEILFEIATDPPGFAHDETPETMGEQLKLPIQYETYRDRLENSLFPIKVRELD</sequence>
<dbReference type="PANTHER" id="PTHR36110:SF2">
    <property type="entry name" value="RING-CLEAVING DIOXYGENASE MHQE-RELATED"/>
    <property type="match status" value="1"/>
</dbReference>
<protein>
    <submittedName>
        <fullName evidence="2">Ring-cleaving dioxygenase</fullName>
    </submittedName>
</protein>
<dbReference type="InterPro" id="IPR029068">
    <property type="entry name" value="Glyas_Bleomycin-R_OHBP_Dase"/>
</dbReference>
<evidence type="ECO:0000259" key="1">
    <source>
        <dbReference type="PROSITE" id="PS51819"/>
    </source>
</evidence>
<keyword evidence="2" id="KW-0560">Oxidoreductase</keyword>
<dbReference type="Pfam" id="PF00903">
    <property type="entry name" value="Glyoxalase"/>
    <property type="match status" value="1"/>
</dbReference>
<dbReference type="Gene3D" id="3.10.180.10">
    <property type="entry name" value="2,3-Dihydroxybiphenyl 1,2-Dioxygenase, domain 1"/>
    <property type="match status" value="2"/>
</dbReference>
<feature type="domain" description="VOC" evidence="1">
    <location>
        <begin position="152"/>
        <end position="269"/>
    </location>
</feature>
<proteinExistence type="predicted"/>
<dbReference type="InterPro" id="IPR052537">
    <property type="entry name" value="Extradiol_RC_dioxygenase"/>
</dbReference>
<keyword evidence="2" id="KW-0223">Dioxygenase</keyword>
<dbReference type="RefSeq" id="WP_087617962.1">
    <property type="nucleotide sequence ID" value="NZ_JAFBEY010000014.1"/>
</dbReference>
<dbReference type="InterPro" id="IPR037523">
    <property type="entry name" value="VOC_core"/>
</dbReference>
<name>A0ABX3ZEM6_9BACL</name>
<dbReference type="PROSITE" id="PS51819">
    <property type="entry name" value="VOC"/>
    <property type="match status" value="2"/>
</dbReference>
<dbReference type="Proteomes" id="UP000196594">
    <property type="component" value="Unassembled WGS sequence"/>
</dbReference>
<organism evidence="2 3">
    <name type="scientific">Solibacillus kalamii</name>
    <dbReference type="NCBI Taxonomy" id="1748298"/>
    <lineage>
        <taxon>Bacteria</taxon>
        <taxon>Bacillati</taxon>
        <taxon>Bacillota</taxon>
        <taxon>Bacilli</taxon>
        <taxon>Bacillales</taxon>
        <taxon>Caryophanaceae</taxon>
        <taxon>Solibacillus</taxon>
    </lineage>
</organism>
<reference evidence="2 3" key="1">
    <citation type="journal article" date="2017" name="Int. J. Syst. Evol. Microbiol.">
        <title>Solibacillus kalamii sp. nov., isolated from a high-efficiency particulate arrestance filter system used in the International Space Station.</title>
        <authorList>
            <person name="Checinska Sielaff A."/>
            <person name="Kumar R.M."/>
            <person name="Pal D."/>
            <person name="Mayilraj S."/>
            <person name="Venkateswaran K."/>
        </authorList>
    </citation>
    <scope>NUCLEOTIDE SEQUENCE [LARGE SCALE GENOMIC DNA]</scope>
    <source>
        <strain evidence="2 3">ISSFR-015</strain>
    </source>
</reference>
<dbReference type="InterPro" id="IPR004360">
    <property type="entry name" value="Glyas_Fos-R_dOase_dom"/>
</dbReference>